<dbReference type="AlphaFoldDB" id="A0A0Q0YW35"/>
<dbReference type="Pfam" id="PF00149">
    <property type="entry name" value="Metallophos"/>
    <property type="match status" value="1"/>
</dbReference>
<accession>A0A0Q0YW35</accession>
<dbReference type="STRING" id="1544413.Clow_00799"/>
<sequence>MALPLDEVGAHVSDAPTLWAVSDLHAAVPANREYIDRLHPRNPGDWLIVAGDVAENIDLVMDTLVLLKKRFAEVIWAPGNHELLSSTQDPFRGRARYAELVRRCRRGGIHTPEDPYPVFLGTAVAPLFTLYDYTLAPPGITVERAREKGIMLIDALALEPFVDVAAWCRERLRYSAGRLGNLGGRPTVLVNHWPLVREPVERMALPELSLWCGSVHTRLWAQRYRARAVVYGHLHMPGVTTVHGVPHVEVSLGYPREWRERPRTPWPYPVLGGAA</sequence>
<keyword evidence="3" id="KW-1185">Reference proteome</keyword>
<feature type="domain" description="Calcineurin-like phosphoesterase" evidence="1">
    <location>
        <begin position="17"/>
        <end position="237"/>
    </location>
</feature>
<proteinExistence type="predicted"/>
<dbReference type="PANTHER" id="PTHR36492:SF2">
    <property type="entry name" value="[ACYL-CARRIER-PROTEIN] PHOSPHODIESTERASE PPTH"/>
    <property type="match status" value="1"/>
</dbReference>
<name>A0A0Q0YW35_9CORY</name>
<dbReference type="Proteomes" id="UP000050488">
    <property type="component" value="Unassembled WGS sequence"/>
</dbReference>
<dbReference type="EMBL" id="LKEV01000002">
    <property type="protein sequence ID" value="KQB86591.1"/>
    <property type="molecule type" value="Genomic_DNA"/>
</dbReference>
<evidence type="ECO:0000313" key="2">
    <source>
        <dbReference type="EMBL" id="KQB86591.1"/>
    </source>
</evidence>
<evidence type="ECO:0000259" key="1">
    <source>
        <dbReference type="Pfam" id="PF00149"/>
    </source>
</evidence>
<comment type="caution">
    <text evidence="2">The sequence shown here is derived from an EMBL/GenBank/DDBJ whole genome shotgun (WGS) entry which is preliminary data.</text>
</comment>
<dbReference type="Gene3D" id="3.60.21.10">
    <property type="match status" value="2"/>
</dbReference>
<dbReference type="PATRIC" id="fig|1544413.3.peg.801"/>
<protein>
    <submittedName>
        <fullName evidence="2">Calcineurin-like phosphoesterase</fullName>
    </submittedName>
</protein>
<organism evidence="2 3">
    <name type="scientific">Corynebacterium lowii</name>
    <dbReference type="NCBI Taxonomy" id="1544413"/>
    <lineage>
        <taxon>Bacteria</taxon>
        <taxon>Bacillati</taxon>
        <taxon>Actinomycetota</taxon>
        <taxon>Actinomycetes</taxon>
        <taxon>Mycobacteriales</taxon>
        <taxon>Corynebacteriaceae</taxon>
        <taxon>Corynebacterium</taxon>
    </lineage>
</organism>
<dbReference type="SUPFAM" id="SSF56300">
    <property type="entry name" value="Metallo-dependent phosphatases"/>
    <property type="match status" value="1"/>
</dbReference>
<evidence type="ECO:0000313" key="3">
    <source>
        <dbReference type="Proteomes" id="UP000050488"/>
    </source>
</evidence>
<reference evidence="2 3" key="1">
    <citation type="submission" date="2015-10" db="EMBL/GenBank/DDBJ databases">
        <title>Corynebacteirum lowii and Corynebacterium oculi species nova, derived from human clinical disease and and emended description of Corynebacterium mastiditis.</title>
        <authorList>
            <person name="Bernard K."/>
            <person name="Pacheco A.L."/>
            <person name="Mcdougall C."/>
            <person name="Burtx T."/>
            <person name="Weibe D."/>
            <person name="Tyler S."/>
            <person name="Olson A.B."/>
            <person name="Cnockaert M."/>
            <person name="Eguchi H."/>
            <person name="Kuwahara T."/>
            <person name="Nakayama-Imaohji H."/>
            <person name="Boudewijins M."/>
            <person name="Van Hoecke F."/>
            <person name="Bernier A.-M."/>
            <person name="Vandamme P."/>
        </authorList>
    </citation>
    <scope>NUCLEOTIDE SEQUENCE [LARGE SCALE GENOMIC DNA]</scope>
    <source>
        <strain evidence="2 3">NML 130206</strain>
    </source>
</reference>
<dbReference type="InterPro" id="IPR029052">
    <property type="entry name" value="Metallo-depent_PP-like"/>
</dbReference>
<dbReference type="InterPro" id="IPR004843">
    <property type="entry name" value="Calcineurin-like_PHP"/>
</dbReference>
<gene>
    <name evidence="2" type="ORF">Clow_00799</name>
</gene>
<dbReference type="PANTHER" id="PTHR36492">
    <property type="match status" value="1"/>
</dbReference>
<dbReference type="GO" id="GO:0016787">
    <property type="term" value="F:hydrolase activity"/>
    <property type="evidence" value="ECO:0007669"/>
    <property type="project" value="InterPro"/>
</dbReference>
<dbReference type="InterPro" id="IPR052963">
    <property type="entry name" value="Pantetheine_PDE"/>
</dbReference>